<proteinExistence type="predicted"/>
<dbReference type="RefSeq" id="WP_141351812.1">
    <property type="nucleotide sequence ID" value="NZ_BJNV01000031.1"/>
</dbReference>
<dbReference type="PANTHER" id="PTHR33303:SF2">
    <property type="entry name" value="COA-BINDING DOMAIN-CONTAINING PROTEIN"/>
    <property type="match status" value="1"/>
</dbReference>
<dbReference type="SUPFAM" id="SSF51735">
    <property type="entry name" value="NAD(P)-binding Rossmann-fold domains"/>
    <property type="match status" value="1"/>
</dbReference>
<evidence type="ECO:0000259" key="1">
    <source>
        <dbReference type="SMART" id="SM00881"/>
    </source>
</evidence>
<dbReference type="PANTHER" id="PTHR33303">
    <property type="entry name" value="CYTOPLASMIC PROTEIN-RELATED"/>
    <property type="match status" value="1"/>
</dbReference>
<dbReference type="Proteomes" id="UP000318422">
    <property type="component" value="Unassembled WGS sequence"/>
</dbReference>
<dbReference type="InterPro" id="IPR036291">
    <property type="entry name" value="NAD(P)-bd_dom_sf"/>
</dbReference>
<dbReference type="InterPro" id="IPR003781">
    <property type="entry name" value="CoA-bd"/>
</dbReference>
<protein>
    <submittedName>
        <fullName evidence="2">CoA-binding protein</fullName>
    </submittedName>
</protein>
<dbReference type="Pfam" id="PF13380">
    <property type="entry name" value="CoA_binding_2"/>
    <property type="match status" value="1"/>
</dbReference>
<reference evidence="2 3" key="1">
    <citation type="submission" date="2019-06" db="EMBL/GenBank/DDBJ databases">
        <title>Whole genome shotgun sequence of Zoogloea ramigera NBRC 15342.</title>
        <authorList>
            <person name="Hosoyama A."/>
            <person name="Uohara A."/>
            <person name="Ohji S."/>
            <person name="Ichikawa N."/>
        </authorList>
    </citation>
    <scope>NUCLEOTIDE SEQUENCE [LARGE SCALE GENOMIC DNA]</scope>
    <source>
        <strain evidence="2 3">NBRC 15342</strain>
    </source>
</reference>
<name>A0A4Y4CY40_ZOORA</name>
<feature type="domain" description="CoA-binding" evidence="1">
    <location>
        <begin position="13"/>
        <end position="106"/>
    </location>
</feature>
<sequence length="137" mass="15268">MSANPTPDQIRSLLREVKTIAVVGLSPRAERPSYRVSRAMQGFGYRIVPVRPAVTEVLGEKAYARLSDIPFPVDLVDVFRNADEVGPIVDECIALGVKRLWLQDGVVNEEAARKARAAGITVVMDRCVWRDYLDFIP</sequence>
<gene>
    <name evidence="2" type="ORF">ZRA01_20300</name>
</gene>
<comment type="caution">
    <text evidence="2">The sequence shown here is derived from an EMBL/GenBank/DDBJ whole genome shotgun (WGS) entry which is preliminary data.</text>
</comment>
<organism evidence="2 3">
    <name type="scientific">Zoogloea ramigera</name>
    <dbReference type="NCBI Taxonomy" id="350"/>
    <lineage>
        <taxon>Bacteria</taxon>
        <taxon>Pseudomonadati</taxon>
        <taxon>Pseudomonadota</taxon>
        <taxon>Betaproteobacteria</taxon>
        <taxon>Rhodocyclales</taxon>
        <taxon>Zoogloeaceae</taxon>
        <taxon>Zoogloea</taxon>
    </lineage>
</organism>
<evidence type="ECO:0000313" key="3">
    <source>
        <dbReference type="Proteomes" id="UP000318422"/>
    </source>
</evidence>
<dbReference type="OrthoDB" id="9804695at2"/>
<evidence type="ECO:0000313" key="2">
    <source>
        <dbReference type="EMBL" id="GEC95957.1"/>
    </source>
</evidence>
<dbReference type="SMART" id="SM00881">
    <property type="entry name" value="CoA_binding"/>
    <property type="match status" value="1"/>
</dbReference>
<dbReference type="AlphaFoldDB" id="A0A4Y4CY40"/>
<accession>A0A4Y4CY40</accession>
<dbReference type="EMBL" id="BJNV01000031">
    <property type="protein sequence ID" value="GEC95957.1"/>
    <property type="molecule type" value="Genomic_DNA"/>
</dbReference>
<dbReference type="Gene3D" id="3.40.50.720">
    <property type="entry name" value="NAD(P)-binding Rossmann-like Domain"/>
    <property type="match status" value="1"/>
</dbReference>
<keyword evidence="3" id="KW-1185">Reference proteome</keyword>